<sequence>MNTGHFHGEQQLKPLQDPQPGTWIEIATQAHIDTQLQDFSGAPVPIAVKANISVKDFRRSAGCAAFDGVAEEADAEIVALCRQAGAVVVGTTNMHELAFGIDSANAHYGPVRLPGHPKHSAGGSSGGSAAAVASGEVPLALGTDTGGSISIPASHCGVVGFRPSTGRWPGAGTIGLSTTRDTPGMFANSVANIQRFDKVVAESPDVYHATTSKSRRLCRPRVGLPIELIMDLHPTTHKAFWSTIDQLRDVAVLDEVCLDDIFEFTHAAEMPLVLWESRRLLSSIASRVLGVSSSASFEQLIAAVTSPDVRAILASELESPVTPDQYAAAQRRTAQARAAYAKQLESLELDALIFPATPAPAPLVVTDRSVDLVKYESDAFKLYTRNTGQGTILGAPMVTIPANVPAGSLPVGITVQGRRFDDRATLALASLLESAISKAR</sequence>
<dbReference type="InterPro" id="IPR036928">
    <property type="entry name" value="AS_sf"/>
</dbReference>
<evidence type="ECO:0000259" key="1">
    <source>
        <dbReference type="Pfam" id="PF01425"/>
    </source>
</evidence>
<gene>
    <name evidence="2" type="ORF">G7066_11060</name>
</gene>
<protein>
    <submittedName>
        <fullName evidence="2">Amidase</fullName>
    </submittedName>
</protein>
<dbReference type="PANTHER" id="PTHR11895:SF151">
    <property type="entry name" value="GLUTAMYL-TRNA(GLN) AMIDOTRANSFERASE SUBUNIT A"/>
    <property type="match status" value="1"/>
</dbReference>
<keyword evidence="3" id="KW-1185">Reference proteome</keyword>
<dbReference type="Gene3D" id="3.90.1300.10">
    <property type="entry name" value="Amidase signature (AS) domain"/>
    <property type="match status" value="1"/>
</dbReference>
<feature type="domain" description="Amidase" evidence="1">
    <location>
        <begin position="44"/>
        <end position="426"/>
    </location>
</feature>
<dbReference type="Proteomes" id="UP000503441">
    <property type="component" value="Chromosome"/>
</dbReference>
<dbReference type="SUPFAM" id="SSF75304">
    <property type="entry name" value="Amidase signature (AS) enzymes"/>
    <property type="match status" value="1"/>
</dbReference>
<accession>A0ABX6JXE2</accession>
<name>A0ABX6JXE2_9MICO</name>
<dbReference type="EMBL" id="CP049933">
    <property type="protein sequence ID" value="QIM18984.1"/>
    <property type="molecule type" value="Genomic_DNA"/>
</dbReference>
<dbReference type="InterPro" id="IPR023631">
    <property type="entry name" value="Amidase_dom"/>
</dbReference>
<dbReference type="RefSeq" id="WP_166331106.1">
    <property type="nucleotide sequence ID" value="NZ_CP049933.1"/>
</dbReference>
<dbReference type="InterPro" id="IPR000120">
    <property type="entry name" value="Amidase"/>
</dbReference>
<dbReference type="PANTHER" id="PTHR11895">
    <property type="entry name" value="TRANSAMIDASE"/>
    <property type="match status" value="1"/>
</dbReference>
<organism evidence="2 3">
    <name type="scientific">Leucobacter coleopterorum</name>
    <dbReference type="NCBI Taxonomy" id="2714933"/>
    <lineage>
        <taxon>Bacteria</taxon>
        <taxon>Bacillati</taxon>
        <taxon>Actinomycetota</taxon>
        <taxon>Actinomycetes</taxon>
        <taxon>Micrococcales</taxon>
        <taxon>Microbacteriaceae</taxon>
        <taxon>Leucobacter</taxon>
    </lineage>
</organism>
<evidence type="ECO:0000313" key="3">
    <source>
        <dbReference type="Proteomes" id="UP000503441"/>
    </source>
</evidence>
<proteinExistence type="predicted"/>
<evidence type="ECO:0000313" key="2">
    <source>
        <dbReference type="EMBL" id="QIM18984.1"/>
    </source>
</evidence>
<reference evidence="2 3" key="1">
    <citation type="submission" date="2020-03" db="EMBL/GenBank/DDBJ databases">
        <title>Leucobacter sp. nov., isolated from beetles.</title>
        <authorList>
            <person name="Hyun D.-W."/>
            <person name="Bae J.-W."/>
        </authorList>
    </citation>
    <scope>NUCLEOTIDE SEQUENCE [LARGE SCALE GENOMIC DNA]</scope>
    <source>
        <strain evidence="2 3">HDW9A</strain>
    </source>
</reference>
<dbReference type="Pfam" id="PF01425">
    <property type="entry name" value="Amidase"/>
    <property type="match status" value="1"/>
</dbReference>